<gene>
    <name evidence="3" type="ORF">ANCCAN_27537</name>
</gene>
<dbReference type="InterPro" id="IPR007317">
    <property type="entry name" value="GET4"/>
</dbReference>
<dbReference type="Pfam" id="PF04190">
    <property type="entry name" value="GET4"/>
    <property type="match status" value="1"/>
</dbReference>
<accession>A0A368F3R5</accession>
<dbReference type="STRING" id="29170.A0A368F3R5"/>
<evidence type="ECO:0000313" key="3">
    <source>
        <dbReference type="EMBL" id="RCN26736.1"/>
    </source>
</evidence>
<dbReference type="Gene3D" id="1.25.40.10">
    <property type="entry name" value="Tetratricopeptide repeat domain"/>
    <property type="match status" value="3"/>
</dbReference>
<dbReference type="Proteomes" id="UP000252519">
    <property type="component" value="Unassembled WGS sequence"/>
</dbReference>
<reference evidence="3 4" key="1">
    <citation type="submission" date="2014-10" db="EMBL/GenBank/DDBJ databases">
        <title>Draft genome of the hookworm Ancylostoma caninum.</title>
        <authorList>
            <person name="Mitreva M."/>
        </authorList>
    </citation>
    <scope>NUCLEOTIDE SEQUENCE [LARGE SCALE GENOMIC DNA]</scope>
    <source>
        <strain evidence="3 4">Baltimore</strain>
    </source>
</reference>
<sequence>MSKPSRLEKKAQDCFDKGEFYEAHQVYRTMYFRMLQQEKFDELLDILCSGSKKLARANEFLASIDLAELYAETLVKAKCEPTERILDQIFSSVASKRREKKHGLSDLHYMIAKAYATHGRYINARNHMLFAERPEEFATLLHKISEQGGCKSSESELFCALSALQVNLFNHLVDVYKPHIDVDPNYHNYIDRIGHIFFGHPSSKKGDSFGGLFGNILKGVLGERKEEDEIFSDSDFELGGGRTIRSETEPEDAYETAEESDMADIPNSKEPKRQAVENFDDLD</sequence>
<name>A0A368F3R5_ANCCA</name>
<protein>
    <submittedName>
        <fullName evidence="3">Uncharacterized protein</fullName>
    </submittedName>
</protein>
<dbReference type="PANTHER" id="PTHR12875">
    <property type="entry name" value="GOLGI TO ER TRAFFIC PROTEIN 4 HOMOLOG"/>
    <property type="match status" value="1"/>
</dbReference>
<keyword evidence="4" id="KW-1185">Reference proteome</keyword>
<dbReference type="OrthoDB" id="10252405at2759"/>
<dbReference type="GO" id="GO:0071818">
    <property type="term" value="C:BAT3 complex"/>
    <property type="evidence" value="ECO:0007669"/>
    <property type="project" value="TreeGrafter"/>
</dbReference>
<dbReference type="PANTHER" id="PTHR12875:SF0">
    <property type="entry name" value="GOLGI TO ER TRAFFIC PROTEIN 4 HOMOLOG"/>
    <property type="match status" value="1"/>
</dbReference>
<organism evidence="3 4">
    <name type="scientific">Ancylostoma caninum</name>
    <name type="common">Dog hookworm</name>
    <dbReference type="NCBI Taxonomy" id="29170"/>
    <lineage>
        <taxon>Eukaryota</taxon>
        <taxon>Metazoa</taxon>
        <taxon>Ecdysozoa</taxon>
        <taxon>Nematoda</taxon>
        <taxon>Chromadorea</taxon>
        <taxon>Rhabditida</taxon>
        <taxon>Rhabditina</taxon>
        <taxon>Rhabditomorpha</taxon>
        <taxon>Strongyloidea</taxon>
        <taxon>Ancylostomatidae</taxon>
        <taxon>Ancylostomatinae</taxon>
        <taxon>Ancylostoma</taxon>
    </lineage>
</organism>
<dbReference type="AlphaFoldDB" id="A0A368F3R5"/>
<dbReference type="GO" id="GO:0045048">
    <property type="term" value="P:protein insertion into ER membrane"/>
    <property type="evidence" value="ECO:0007669"/>
    <property type="project" value="InterPro"/>
</dbReference>
<evidence type="ECO:0000256" key="2">
    <source>
        <dbReference type="SAM" id="MobiDB-lite"/>
    </source>
</evidence>
<feature type="region of interest" description="Disordered" evidence="2">
    <location>
        <begin position="232"/>
        <end position="283"/>
    </location>
</feature>
<comment type="caution">
    <text evidence="3">The sequence shown here is derived from an EMBL/GenBank/DDBJ whole genome shotgun (WGS) entry which is preliminary data.</text>
</comment>
<feature type="compositionally biased region" description="Acidic residues" evidence="2">
    <location>
        <begin position="249"/>
        <end position="262"/>
    </location>
</feature>
<comment type="similarity">
    <text evidence="1">Belongs to the GET4 family.</text>
</comment>
<evidence type="ECO:0000313" key="4">
    <source>
        <dbReference type="Proteomes" id="UP000252519"/>
    </source>
</evidence>
<evidence type="ECO:0000256" key="1">
    <source>
        <dbReference type="ARBA" id="ARBA00005351"/>
    </source>
</evidence>
<dbReference type="InterPro" id="IPR011990">
    <property type="entry name" value="TPR-like_helical_dom_sf"/>
</dbReference>
<proteinExistence type="inferred from homology"/>
<dbReference type="EMBL" id="JOJR01006271">
    <property type="protein sequence ID" value="RCN26736.1"/>
    <property type="molecule type" value="Genomic_DNA"/>
</dbReference>